<dbReference type="Proteomes" id="UP000298327">
    <property type="component" value="Unassembled WGS sequence"/>
</dbReference>
<dbReference type="EMBL" id="SEOQ01000212">
    <property type="protein sequence ID" value="TFY66861.1"/>
    <property type="molecule type" value="Genomic_DNA"/>
</dbReference>
<evidence type="ECO:0000256" key="1">
    <source>
        <dbReference type="SAM" id="MobiDB-lite"/>
    </source>
</evidence>
<evidence type="ECO:0000313" key="3">
    <source>
        <dbReference type="Proteomes" id="UP000298327"/>
    </source>
</evidence>
<reference evidence="2 3" key="1">
    <citation type="submission" date="2019-02" db="EMBL/GenBank/DDBJ databases">
        <title>Genome sequencing of the rare red list fungi Dentipellis fragilis.</title>
        <authorList>
            <person name="Buettner E."/>
            <person name="Kellner H."/>
        </authorList>
    </citation>
    <scope>NUCLEOTIDE SEQUENCE [LARGE SCALE GENOMIC DNA]</scope>
    <source>
        <strain evidence="2 3">DSM 105465</strain>
    </source>
</reference>
<feature type="compositionally biased region" description="Polar residues" evidence="1">
    <location>
        <begin position="99"/>
        <end position="111"/>
    </location>
</feature>
<name>A0A4Y9YZ59_9AGAM</name>
<protein>
    <submittedName>
        <fullName evidence="2">Uncharacterized protein</fullName>
    </submittedName>
</protein>
<proteinExistence type="predicted"/>
<sequence length="300" mass="33377">MVGSLKETLFCGAAPLWRRDAISGFYTNNFTKRAPVTVTSIPILSVTAELGLSCLQAVEPNHVIDVTASVNCTKPALEHHSSGVTESSPTFISSATLSEHSLTSRSHTSSGADEEKDLRGTEVLTDPKRDAIIDLKPEPGTKLKLRRFARGSKTLHSCLPRGSLPCFLDPLYVDCQSPTDLPLVWYGLPFEKENILKYAKDNDILYTYPAPYSQESEQRYEVDFHITAACVKQHVIERYGTNVQVKAVFKAPMSHIFSFYSNYTAATIDRGGVDEDIRRFKKEFGINDEGWYLAGEWGLS</sequence>
<comment type="caution">
    <text evidence="2">The sequence shown here is derived from an EMBL/GenBank/DDBJ whole genome shotgun (WGS) entry which is preliminary data.</text>
</comment>
<gene>
    <name evidence="2" type="ORF">EVG20_g4224</name>
</gene>
<accession>A0A4Y9YZ59</accession>
<dbReference type="AlphaFoldDB" id="A0A4Y9YZ59"/>
<feature type="region of interest" description="Disordered" evidence="1">
    <location>
        <begin position="99"/>
        <end position="123"/>
    </location>
</feature>
<organism evidence="2 3">
    <name type="scientific">Dentipellis fragilis</name>
    <dbReference type="NCBI Taxonomy" id="205917"/>
    <lineage>
        <taxon>Eukaryota</taxon>
        <taxon>Fungi</taxon>
        <taxon>Dikarya</taxon>
        <taxon>Basidiomycota</taxon>
        <taxon>Agaricomycotina</taxon>
        <taxon>Agaricomycetes</taxon>
        <taxon>Russulales</taxon>
        <taxon>Hericiaceae</taxon>
        <taxon>Dentipellis</taxon>
    </lineage>
</organism>
<keyword evidence="3" id="KW-1185">Reference proteome</keyword>
<evidence type="ECO:0000313" key="2">
    <source>
        <dbReference type="EMBL" id="TFY66861.1"/>
    </source>
</evidence>
<dbReference type="OrthoDB" id="2737129at2759"/>